<feature type="compositionally biased region" description="Basic residues" evidence="1">
    <location>
        <begin position="1"/>
        <end position="11"/>
    </location>
</feature>
<dbReference type="Proteomes" id="UP001476798">
    <property type="component" value="Unassembled WGS sequence"/>
</dbReference>
<gene>
    <name evidence="2" type="ORF">GOODEAATRI_000032</name>
</gene>
<keyword evidence="3" id="KW-1185">Reference proteome</keyword>
<sequence length="103" mass="10933">MSTSSGKRKSSGKPTGAEDANVASNAFIDTCHDYAARADNPRLSLMDDENFPPLPIAPEKPPNKKGKSDAGGADIVATLSKLINNGSDELKSLIQVLDTTQYR</sequence>
<dbReference type="EMBL" id="JAHRIO010000002">
    <property type="protein sequence ID" value="MEQ2157248.1"/>
    <property type="molecule type" value="Genomic_DNA"/>
</dbReference>
<proteinExistence type="predicted"/>
<name>A0ABV0MDQ2_9TELE</name>
<evidence type="ECO:0000313" key="3">
    <source>
        <dbReference type="Proteomes" id="UP001476798"/>
    </source>
</evidence>
<organism evidence="2 3">
    <name type="scientific">Goodea atripinnis</name>
    <dbReference type="NCBI Taxonomy" id="208336"/>
    <lineage>
        <taxon>Eukaryota</taxon>
        <taxon>Metazoa</taxon>
        <taxon>Chordata</taxon>
        <taxon>Craniata</taxon>
        <taxon>Vertebrata</taxon>
        <taxon>Euteleostomi</taxon>
        <taxon>Actinopterygii</taxon>
        <taxon>Neopterygii</taxon>
        <taxon>Teleostei</taxon>
        <taxon>Neoteleostei</taxon>
        <taxon>Acanthomorphata</taxon>
        <taxon>Ovalentaria</taxon>
        <taxon>Atherinomorphae</taxon>
        <taxon>Cyprinodontiformes</taxon>
        <taxon>Goodeidae</taxon>
        <taxon>Goodea</taxon>
    </lineage>
</organism>
<protein>
    <submittedName>
        <fullName evidence="2">Uncharacterized protein</fullName>
    </submittedName>
</protein>
<accession>A0ABV0MDQ2</accession>
<feature type="region of interest" description="Disordered" evidence="1">
    <location>
        <begin position="1"/>
        <end position="23"/>
    </location>
</feature>
<evidence type="ECO:0000256" key="1">
    <source>
        <dbReference type="SAM" id="MobiDB-lite"/>
    </source>
</evidence>
<comment type="caution">
    <text evidence="2">The sequence shown here is derived from an EMBL/GenBank/DDBJ whole genome shotgun (WGS) entry which is preliminary data.</text>
</comment>
<evidence type="ECO:0000313" key="2">
    <source>
        <dbReference type="EMBL" id="MEQ2157248.1"/>
    </source>
</evidence>
<feature type="region of interest" description="Disordered" evidence="1">
    <location>
        <begin position="43"/>
        <end position="72"/>
    </location>
</feature>
<reference evidence="2 3" key="1">
    <citation type="submission" date="2021-06" db="EMBL/GenBank/DDBJ databases">
        <authorList>
            <person name="Palmer J.M."/>
        </authorList>
    </citation>
    <scope>NUCLEOTIDE SEQUENCE [LARGE SCALE GENOMIC DNA]</scope>
    <source>
        <strain evidence="2 3">GA_2019</strain>
        <tissue evidence="2">Muscle</tissue>
    </source>
</reference>